<dbReference type="PROSITE" id="PS50198">
    <property type="entry name" value="PPIC_PPIASE_2"/>
    <property type="match status" value="1"/>
</dbReference>
<evidence type="ECO:0000256" key="2">
    <source>
        <dbReference type="ARBA" id="ARBA00007656"/>
    </source>
</evidence>
<evidence type="ECO:0000256" key="7">
    <source>
        <dbReference type="ARBA" id="ARBA00031484"/>
    </source>
</evidence>
<dbReference type="EMBL" id="JAUSVO010000002">
    <property type="protein sequence ID" value="MDQ0436879.1"/>
    <property type="molecule type" value="Genomic_DNA"/>
</dbReference>
<dbReference type="Gene3D" id="3.10.50.40">
    <property type="match status" value="1"/>
</dbReference>
<evidence type="ECO:0000256" key="5">
    <source>
        <dbReference type="ARBA" id="ARBA00023110"/>
    </source>
</evidence>
<dbReference type="EC" id="5.2.1.8" evidence="3"/>
<keyword evidence="12" id="KW-1185">Reference proteome</keyword>
<evidence type="ECO:0000256" key="9">
    <source>
        <dbReference type="SAM" id="SignalP"/>
    </source>
</evidence>
<dbReference type="InterPro" id="IPR027304">
    <property type="entry name" value="Trigger_fact/SurA_dom_sf"/>
</dbReference>
<dbReference type="SUPFAM" id="SSF54534">
    <property type="entry name" value="FKBP-like"/>
    <property type="match status" value="1"/>
</dbReference>
<keyword evidence="8 11" id="KW-0413">Isomerase</keyword>
<comment type="similarity">
    <text evidence="2">Belongs to the PpiC/parvulin rotamase family.</text>
</comment>
<sequence>MTFRLTTRRVGLRGSALALLGLIALAGPALAQDAATPAPAAAAPAAAPAPIDPKTVVATINGSPITEADLDLAAQDFSEELAKVPADQRRKSVLDVLIDLKLMANAAEGAGLDKSDEFQRRLTLLRERALRNEFFRSQVDEKITDEAVRKRYDAEIAKVAPQEEIQASHILVETEDEAKAIIKQLDAGGDFAAIAKEKSKDPGSAKMGGDLGYFSQGKMVPEFEKAAFALEVGKYTETPVKTQYGYHVIKVTDKRKQPLPTYDQVKDQVRQLVLRDTFVNAVTTLRKENKVEIIDPTLKSDTPAQPAK</sequence>
<reference evidence="11 12" key="1">
    <citation type="submission" date="2023-07" db="EMBL/GenBank/DDBJ databases">
        <title>Genomic Encyclopedia of Type Strains, Phase IV (KMG-IV): sequencing the most valuable type-strain genomes for metagenomic binning, comparative biology and taxonomic classification.</title>
        <authorList>
            <person name="Goeker M."/>
        </authorList>
    </citation>
    <scope>NUCLEOTIDE SEQUENCE [LARGE SCALE GENOMIC DNA]</scope>
    <source>
        <strain evidence="11 12">B6-8</strain>
    </source>
</reference>
<dbReference type="PANTHER" id="PTHR47245">
    <property type="entry name" value="PEPTIDYLPROLYL ISOMERASE"/>
    <property type="match status" value="1"/>
</dbReference>
<dbReference type="PANTHER" id="PTHR47245:SF2">
    <property type="entry name" value="PEPTIDYL-PROLYL CIS-TRANS ISOMERASE HP_0175-RELATED"/>
    <property type="match status" value="1"/>
</dbReference>
<dbReference type="Gene3D" id="1.10.8.1040">
    <property type="match status" value="1"/>
</dbReference>
<feature type="signal peptide" evidence="9">
    <location>
        <begin position="1"/>
        <end position="31"/>
    </location>
</feature>
<keyword evidence="5 8" id="KW-0697">Rotamase</keyword>
<evidence type="ECO:0000259" key="10">
    <source>
        <dbReference type="PROSITE" id="PS50198"/>
    </source>
</evidence>
<proteinExistence type="inferred from homology"/>
<evidence type="ECO:0000256" key="6">
    <source>
        <dbReference type="ARBA" id="ARBA00030642"/>
    </source>
</evidence>
<evidence type="ECO:0000256" key="3">
    <source>
        <dbReference type="ARBA" id="ARBA00013194"/>
    </source>
</evidence>
<protein>
    <recommendedName>
        <fullName evidence="4">Parvulin-like PPIase</fullName>
        <ecNumber evidence="3">5.2.1.8</ecNumber>
    </recommendedName>
    <alternativeName>
        <fullName evidence="6">Peptidyl-prolyl cis-trans isomerase plp</fullName>
    </alternativeName>
    <alternativeName>
        <fullName evidence="7">Rotamase plp</fullName>
    </alternativeName>
</protein>
<dbReference type="Pfam" id="PF13616">
    <property type="entry name" value="Rotamase_3"/>
    <property type="match status" value="1"/>
</dbReference>
<evidence type="ECO:0000256" key="1">
    <source>
        <dbReference type="ARBA" id="ARBA00000971"/>
    </source>
</evidence>
<dbReference type="InterPro" id="IPR000297">
    <property type="entry name" value="PPIase_PpiC"/>
</dbReference>
<dbReference type="InterPro" id="IPR046357">
    <property type="entry name" value="PPIase_dom_sf"/>
</dbReference>
<feature type="chain" id="PRO_5045173713" description="Parvulin-like PPIase" evidence="9">
    <location>
        <begin position="32"/>
        <end position="308"/>
    </location>
</feature>
<organism evidence="11 12">
    <name type="scientific">Kaistia dalseonensis</name>
    <dbReference type="NCBI Taxonomy" id="410840"/>
    <lineage>
        <taxon>Bacteria</taxon>
        <taxon>Pseudomonadati</taxon>
        <taxon>Pseudomonadota</taxon>
        <taxon>Alphaproteobacteria</taxon>
        <taxon>Hyphomicrobiales</taxon>
        <taxon>Kaistiaceae</taxon>
        <taxon>Kaistia</taxon>
    </lineage>
</organism>
<comment type="caution">
    <text evidence="11">The sequence shown here is derived from an EMBL/GenBank/DDBJ whole genome shotgun (WGS) entry which is preliminary data.</text>
</comment>
<evidence type="ECO:0000256" key="4">
    <source>
        <dbReference type="ARBA" id="ARBA00018370"/>
    </source>
</evidence>
<feature type="domain" description="PpiC" evidence="10">
    <location>
        <begin position="162"/>
        <end position="253"/>
    </location>
</feature>
<gene>
    <name evidence="11" type="ORF">QO014_001264</name>
</gene>
<dbReference type="InterPro" id="IPR050245">
    <property type="entry name" value="PrsA_foldase"/>
</dbReference>
<dbReference type="SUPFAM" id="SSF109998">
    <property type="entry name" value="Triger factor/SurA peptide-binding domain-like"/>
    <property type="match status" value="1"/>
</dbReference>
<comment type="catalytic activity">
    <reaction evidence="1">
        <text>[protein]-peptidylproline (omega=180) = [protein]-peptidylproline (omega=0)</text>
        <dbReference type="Rhea" id="RHEA:16237"/>
        <dbReference type="Rhea" id="RHEA-COMP:10747"/>
        <dbReference type="Rhea" id="RHEA-COMP:10748"/>
        <dbReference type="ChEBI" id="CHEBI:83833"/>
        <dbReference type="ChEBI" id="CHEBI:83834"/>
        <dbReference type="EC" id="5.2.1.8"/>
    </reaction>
</comment>
<name>A0ABU0H3K5_9HYPH</name>
<evidence type="ECO:0000313" key="11">
    <source>
        <dbReference type="EMBL" id="MDQ0436879.1"/>
    </source>
</evidence>
<dbReference type="RefSeq" id="WP_266347821.1">
    <property type="nucleotide sequence ID" value="NZ_JAPKNG010000002.1"/>
</dbReference>
<evidence type="ECO:0000313" key="12">
    <source>
        <dbReference type="Proteomes" id="UP001241603"/>
    </source>
</evidence>
<accession>A0ABU0H3K5</accession>
<evidence type="ECO:0000256" key="8">
    <source>
        <dbReference type="PROSITE-ProRule" id="PRU00278"/>
    </source>
</evidence>
<dbReference type="GO" id="GO:0003755">
    <property type="term" value="F:peptidyl-prolyl cis-trans isomerase activity"/>
    <property type="evidence" value="ECO:0007669"/>
    <property type="project" value="UniProtKB-EC"/>
</dbReference>
<keyword evidence="9" id="KW-0732">Signal</keyword>
<dbReference type="Proteomes" id="UP001241603">
    <property type="component" value="Unassembled WGS sequence"/>
</dbReference>